<sequence>MLVSSAMLAHARPSLGGPARVVWSAQTSSPARPELDLGDEEWLRRLVGLYRHAQVPTAILRATTELHRPTLMHRLDAVPVRHNDRLGAARRGTGARPSPDSFGR</sequence>
<organism evidence="2 3">
    <name type="scientific">Streptomyces hainanensis</name>
    <dbReference type="NCBI Taxonomy" id="402648"/>
    <lineage>
        <taxon>Bacteria</taxon>
        <taxon>Bacillati</taxon>
        <taxon>Actinomycetota</taxon>
        <taxon>Actinomycetes</taxon>
        <taxon>Kitasatosporales</taxon>
        <taxon>Streptomycetaceae</taxon>
        <taxon>Streptomyces</taxon>
    </lineage>
</organism>
<evidence type="ECO:0000313" key="2">
    <source>
        <dbReference type="EMBL" id="TDC72428.1"/>
    </source>
</evidence>
<proteinExistence type="predicted"/>
<keyword evidence="3" id="KW-1185">Reference proteome</keyword>
<feature type="region of interest" description="Disordered" evidence="1">
    <location>
        <begin position="82"/>
        <end position="104"/>
    </location>
</feature>
<comment type="caution">
    <text evidence="2">The sequence shown here is derived from an EMBL/GenBank/DDBJ whole genome shotgun (WGS) entry which is preliminary data.</text>
</comment>
<gene>
    <name evidence="2" type="ORF">E1283_21775</name>
</gene>
<dbReference type="RefSeq" id="WP_132819804.1">
    <property type="nucleotide sequence ID" value="NZ_SMKI01000247.1"/>
</dbReference>
<dbReference type="Proteomes" id="UP000295345">
    <property type="component" value="Unassembled WGS sequence"/>
</dbReference>
<reference evidence="2 3" key="1">
    <citation type="submission" date="2019-03" db="EMBL/GenBank/DDBJ databases">
        <title>Draft genome sequences of novel Actinobacteria.</title>
        <authorList>
            <person name="Sahin N."/>
            <person name="Ay H."/>
            <person name="Saygin H."/>
        </authorList>
    </citation>
    <scope>NUCLEOTIDE SEQUENCE [LARGE SCALE GENOMIC DNA]</scope>
    <source>
        <strain evidence="2 3">DSM 41900</strain>
    </source>
</reference>
<evidence type="ECO:0000313" key="3">
    <source>
        <dbReference type="Proteomes" id="UP000295345"/>
    </source>
</evidence>
<name>A0A4R4T5V1_9ACTN</name>
<dbReference type="EMBL" id="SMKI01000247">
    <property type="protein sequence ID" value="TDC72428.1"/>
    <property type="molecule type" value="Genomic_DNA"/>
</dbReference>
<dbReference type="AlphaFoldDB" id="A0A4R4T5V1"/>
<protein>
    <submittedName>
        <fullName evidence="2">Uncharacterized protein</fullName>
    </submittedName>
</protein>
<dbReference type="OrthoDB" id="9782160at2"/>
<evidence type="ECO:0000256" key="1">
    <source>
        <dbReference type="SAM" id="MobiDB-lite"/>
    </source>
</evidence>
<accession>A0A4R4T5V1</accession>